<accession>A0ABM9ARH9</accession>
<dbReference type="Proteomes" id="UP000837932">
    <property type="component" value="Unassembled WGS sequence"/>
</dbReference>
<gene>
    <name evidence="2" type="ORF">EMA8858_02430</name>
</gene>
<reference evidence="2" key="1">
    <citation type="submission" date="2021-12" db="EMBL/GenBank/DDBJ databases">
        <authorList>
            <person name="Rodrigo-Torres L."/>
            <person name="Arahal R. D."/>
            <person name="Lucena T."/>
        </authorList>
    </citation>
    <scope>NUCLEOTIDE SEQUENCE</scope>
    <source>
        <strain evidence="2">CECT 8858</strain>
    </source>
</reference>
<comment type="caution">
    <text evidence="2">The sequence shown here is derived from an EMBL/GenBank/DDBJ whole genome shotgun (WGS) entry which is preliminary data.</text>
</comment>
<dbReference type="Gene3D" id="3.40.390.10">
    <property type="entry name" value="Collagenase (Catalytic Domain)"/>
    <property type="match status" value="1"/>
</dbReference>
<sequence length="546" mass="60955">MKRLLLLFQLIAYVSFAQESFISLKNTNLTVSSQINAFTKRPTVGTASLVDVNFAQLTKNQLSINLFGDTFGIEGAIAEVRGINNYTWSGKDFRGQMSVFTVLDEDISGFFYNNNKIYRLVTIDKQYLMYEVKQSAFPSESCHLEQLIDKKIKKARENNVDLTTYDCKVRVLFFYTNAALNVLNGASMLNFAQSCIDVANLCYQNSNIAARVEMAYVKSTAYVENPANMFTSLDDFTTNSDGKMDEVHDLRTKYSADVCVLLGSYTSSCGIAYLSSDYNFAFSVDDLSCAVDNLTFPHEIGHNFGSYHDPYVTSGNPLAYGYGYINLANRWRTVMAYNNQCADNGYFCDRIPYFSNPNVNYLGNPTGTIANNDNARVHNERTNEMKALQQPNAIISLTSSDAAGLYGYAIATDKVENTSTFSISAGNKYTFNAAKNVQLNPGFVAANGSVFMADIAPIVPCGVLASLNGLVFESQDLNAPKILIKNNVFHLDKPNKTYNAEWLDVRGEKIEMSTISDKKLVNQIKEQLYFVRLLADSQSFIYRIKK</sequence>
<organism evidence="2 3">
    <name type="scientific">Emticicia aquatica</name>
    <dbReference type="NCBI Taxonomy" id="1681835"/>
    <lineage>
        <taxon>Bacteria</taxon>
        <taxon>Pseudomonadati</taxon>
        <taxon>Bacteroidota</taxon>
        <taxon>Cytophagia</taxon>
        <taxon>Cytophagales</taxon>
        <taxon>Leadbetterellaceae</taxon>
        <taxon>Emticicia</taxon>
    </lineage>
</organism>
<proteinExistence type="predicted"/>
<feature type="signal peptide" evidence="1">
    <location>
        <begin position="1"/>
        <end position="17"/>
    </location>
</feature>
<dbReference type="RefSeq" id="WP_238806862.1">
    <property type="nucleotide sequence ID" value="NZ_CAKLPY010000002.1"/>
</dbReference>
<keyword evidence="1" id="KW-0732">Signal</keyword>
<protein>
    <recommendedName>
        <fullName evidence="4">Peptidase M12B domain-containing protein</fullName>
    </recommendedName>
</protein>
<dbReference type="InterPro" id="IPR024079">
    <property type="entry name" value="MetalloPept_cat_dom_sf"/>
</dbReference>
<dbReference type="EMBL" id="CAKLPY010000002">
    <property type="protein sequence ID" value="CAH0996299.1"/>
    <property type="molecule type" value="Genomic_DNA"/>
</dbReference>
<evidence type="ECO:0000313" key="2">
    <source>
        <dbReference type="EMBL" id="CAH0996299.1"/>
    </source>
</evidence>
<keyword evidence="3" id="KW-1185">Reference proteome</keyword>
<evidence type="ECO:0000313" key="3">
    <source>
        <dbReference type="Proteomes" id="UP000837932"/>
    </source>
</evidence>
<feature type="chain" id="PRO_5047439395" description="Peptidase M12B domain-containing protein" evidence="1">
    <location>
        <begin position="18"/>
        <end position="546"/>
    </location>
</feature>
<dbReference type="SUPFAM" id="SSF55486">
    <property type="entry name" value="Metalloproteases ('zincins'), catalytic domain"/>
    <property type="match status" value="1"/>
</dbReference>
<name>A0ABM9ARH9_9BACT</name>
<dbReference type="InterPro" id="IPR055015">
    <property type="entry name" value="GCX_COOH"/>
</dbReference>
<dbReference type="NCBIfam" id="NF045639">
    <property type="entry name" value="GCX_COOH"/>
    <property type="match status" value="1"/>
</dbReference>
<dbReference type="Pfam" id="PF13688">
    <property type="entry name" value="Reprolysin_5"/>
    <property type="match status" value="1"/>
</dbReference>
<evidence type="ECO:0000256" key="1">
    <source>
        <dbReference type="SAM" id="SignalP"/>
    </source>
</evidence>
<evidence type="ECO:0008006" key="4">
    <source>
        <dbReference type="Google" id="ProtNLM"/>
    </source>
</evidence>